<evidence type="ECO:0000256" key="2">
    <source>
        <dbReference type="ARBA" id="ARBA00022448"/>
    </source>
</evidence>
<keyword evidence="4 7" id="KW-1133">Transmembrane helix</keyword>
<dbReference type="Gene3D" id="1.20.5.110">
    <property type="match status" value="1"/>
</dbReference>
<comment type="subcellular location">
    <subcellularLocation>
        <location evidence="1">Membrane</location>
        <topology evidence="1">Single-pass membrane protein</topology>
    </subcellularLocation>
</comment>
<dbReference type="CDD" id="cd15859">
    <property type="entry name" value="SNARE_SYN8"/>
    <property type="match status" value="1"/>
</dbReference>
<proteinExistence type="predicted"/>
<reference evidence="9 10" key="1">
    <citation type="journal article" date="2012" name="New Phytol.">
        <title>Insight into trade-off between wood decay and parasitism from the genome of a fungal forest pathogen.</title>
        <authorList>
            <person name="Olson A."/>
            <person name="Aerts A."/>
            <person name="Asiegbu F."/>
            <person name="Belbahri L."/>
            <person name="Bouzid O."/>
            <person name="Broberg A."/>
            <person name="Canback B."/>
            <person name="Coutinho P.M."/>
            <person name="Cullen D."/>
            <person name="Dalman K."/>
            <person name="Deflorio G."/>
            <person name="van Diepen L.T."/>
            <person name="Dunand C."/>
            <person name="Duplessis S."/>
            <person name="Durling M."/>
            <person name="Gonthier P."/>
            <person name="Grimwood J."/>
            <person name="Fossdal C.G."/>
            <person name="Hansson D."/>
            <person name="Henrissat B."/>
            <person name="Hietala A."/>
            <person name="Himmelstrand K."/>
            <person name="Hoffmeister D."/>
            <person name="Hogberg N."/>
            <person name="James T.Y."/>
            <person name="Karlsson M."/>
            <person name="Kohler A."/>
            <person name="Kues U."/>
            <person name="Lee Y.H."/>
            <person name="Lin Y.C."/>
            <person name="Lind M."/>
            <person name="Lindquist E."/>
            <person name="Lombard V."/>
            <person name="Lucas S."/>
            <person name="Lunden K."/>
            <person name="Morin E."/>
            <person name="Murat C."/>
            <person name="Park J."/>
            <person name="Raffaello T."/>
            <person name="Rouze P."/>
            <person name="Salamov A."/>
            <person name="Schmutz J."/>
            <person name="Solheim H."/>
            <person name="Stahlberg J."/>
            <person name="Velez H."/>
            <person name="de Vries R.P."/>
            <person name="Wiebenga A."/>
            <person name="Woodward S."/>
            <person name="Yakovlev I."/>
            <person name="Garbelotto M."/>
            <person name="Martin F."/>
            <person name="Grigoriev I.V."/>
            <person name="Stenlid J."/>
        </authorList>
    </citation>
    <scope>NUCLEOTIDE SEQUENCE [LARGE SCALE GENOMIC DNA]</scope>
    <source>
        <strain evidence="9 10">TC 32-1</strain>
    </source>
</reference>
<dbReference type="GO" id="GO:0016020">
    <property type="term" value="C:membrane"/>
    <property type="evidence" value="ECO:0007669"/>
    <property type="project" value="UniProtKB-SubCell"/>
</dbReference>
<dbReference type="OrthoDB" id="244190at2759"/>
<evidence type="ECO:0000256" key="1">
    <source>
        <dbReference type="ARBA" id="ARBA00004167"/>
    </source>
</evidence>
<keyword evidence="5 7" id="KW-0472">Membrane</keyword>
<dbReference type="PANTHER" id="PTHR12791">
    <property type="entry name" value="GOLGI SNARE BET1-RELATED"/>
    <property type="match status" value="1"/>
</dbReference>
<gene>
    <name evidence="9" type="ORF">HETIRDRAFT_437169</name>
</gene>
<evidence type="ECO:0000256" key="4">
    <source>
        <dbReference type="ARBA" id="ARBA00022989"/>
    </source>
</evidence>
<dbReference type="KEGG" id="hir:HETIRDRAFT_437169"/>
<dbReference type="InterPro" id="IPR000727">
    <property type="entry name" value="T_SNARE_dom"/>
</dbReference>
<feature type="compositionally biased region" description="Polar residues" evidence="6">
    <location>
        <begin position="108"/>
        <end position="126"/>
    </location>
</feature>
<dbReference type="GO" id="GO:0012505">
    <property type="term" value="C:endomembrane system"/>
    <property type="evidence" value="ECO:0007669"/>
    <property type="project" value="UniProtKB-ARBA"/>
</dbReference>
<organism evidence="9 10">
    <name type="scientific">Heterobasidion irregulare (strain TC 32-1)</name>
    <dbReference type="NCBI Taxonomy" id="747525"/>
    <lineage>
        <taxon>Eukaryota</taxon>
        <taxon>Fungi</taxon>
        <taxon>Dikarya</taxon>
        <taxon>Basidiomycota</taxon>
        <taxon>Agaricomycotina</taxon>
        <taxon>Agaricomycetes</taxon>
        <taxon>Russulales</taxon>
        <taxon>Bondarzewiaceae</taxon>
        <taxon>Heterobasidion</taxon>
        <taxon>Heterobasidion annosum species complex</taxon>
    </lineage>
</organism>
<dbReference type="FunCoup" id="W4JQW7">
    <property type="interactions" value="16"/>
</dbReference>
<evidence type="ECO:0000256" key="6">
    <source>
        <dbReference type="SAM" id="MobiDB-lite"/>
    </source>
</evidence>
<dbReference type="eggNOG" id="ENOG502RZK4">
    <property type="taxonomic scope" value="Eukaryota"/>
</dbReference>
<dbReference type="GO" id="GO:0005737">
    <property type="term" value="C:cytoplasm"/>
    <property type="evidence" value="ECO:0007669"/>
    <property type="project" value="UniProtKB-ARBA"/>
</dbReference>
<name>W4JQW7_HETIT</name>
<evidence type="ECO:0000256" key="3">
    <source>
        <dbReference type="ARBA" id="ARBA00022692"/>
    </source>
</evidence>
<evidence type="ECO:0000259" key="8">
    <source>
        <dbReference type="PROSITE" id="PS50192"/>
    </source>
</evidence>
<dbReference type="AlphaFoldDB" id="W4JQW7"/>
<feature type="transmembrane region" description="Helical" evidence="7">
    <location>
        <begin position="228"/>
        <end position="247"/>
    </location>
</feature>
<keyword evidence="10" id="KW-1185">Reference proteome</keyword>
<protein>
    <recommendedName>
        <fullName evidence="8">t-SNARE coiled-coil homology domain-containing protein</fullName>
    </recommendedName>
</protein>
<dbReference type="STRING" id="747525.W4JQW7"/>
<keyword evidence="2" id="KW-0813">Transport</keyword>
<dbReference type="InParanoid" id="W4JQW7"/>
<dbReference type="HOGENOM" id="CLU_053570_1_0_1"/>
<feature type="region of interest" description="Disordered" evidence="6">
    <location>
        <begin position="97"/>
        <end position="146"/>
    </location>
</feature>
<dbReference type="Proteomes" id="UP000030671">
    <property type="component" value="Unassembled WGS sequence"/>
</dbReference>
<evidence type="ECO:0000256" key="7">
    <source>
        <dbReference type="SAM" id="Phobius"/>
    </source>
</evidence>
<dbReference type="Pfam" id="PF05739">
    <property type="entry name" value="SNARE"/>
    <property type="match status" value="1"/>
</dbReference>
<keyword evidence="3 7" id="KW-0812">Transmembrane</keyword>
<evidence type="ECO:0000313" key="9">
    <source>
        <dbReference type="EMBL" id="ETW75480.1"/>
    </source>
</evidence>
<feature type="domain" description="T-SNARE coiled-coil homology" evidence="8">
    <location>
        <begin position="158"/>
        <end position="220"/>
    </location>
</feature>
<sequence>MSLAKLTSLSTQTLSLLLERQRLQSLSPLGAQPTTTNLHLPQISRNLKQLRKAILDMEEKHGRSEAVVLLKSQFGRMRGMLGEDAEVMGIEAFQEDGKTVGTLGQPGSEASGSRPNSGASTPSEGTKNGKLSEEPIYTPYTDDPEAGLDPALMLQEQRRMMDHQDLHLENLSRSVNRQRDISIQINDELDVHTGLLQELDHDLDRTESRLGGARRQLERVAKGARNNGSTVTIATLILVLLVLIIIFKT</sequence>
<dbReference type="EMBL" id="KI925466">
    <property type="protein sequence ID" value="ETW75480.1"/>
    <property type="molecule type" value="Genomic_DNA"/>
</dbReference>
<dbReference type="GeneID" id="20674934"/>
<dbReference type="RefSeq" id="XP_009552893.1">
    <property type="nucleotide sequence ID" value="XM_009554598.1"/>
</dbReference>
<dbReference type="PROSITE" id="PS50192">
    <property type="entry name" value="T_SNARE"/>
    <property type="match status" value="1"/>
</dbReference>
<accession>W4JQW7</accession>
<evidence type="ECO:0000313" key="10">
    <source>
        <dbReference type="Proteomes" id="UP000030671"/>
    </source>
</evidence>
<dbReference type="SMART" id="SM00397">
    <property type="entry name" value="t_SNARE"/>
    <property type="match status" value="1"/>
</dbReference>
<dbReference type="SUPFAM" id="SSF58038">
    <property type="entry name" value="SNARE fusion complex"/>
    <property type="match status" value="1"/>
</dbReference>
<evidence type="ECO:0000256" key="5">
    <source>
        <dbReference type="ARBA" id="ARBA00023136"/>
    </source>
</evidence>